<dbReference type="NCBIfam" id="TIGR03592">
    <property type="entry name" value="yidC_oxa1_cterm"/>
    <property type="match status" value="1"/>
</dbReference>
<keyword evidence="8" id="KW-0143">Chaperone</keyword>
<dbReference type="PANTHER" id="PTHR12428:SF65">
    <property type="entry name" value="CYTOCHROME C OXIDASE ASSEMBLY PROTEIN COX18, MITOCHONDRIAL"/>
    <property type="match status" value="1"/>
</dbReference>
<evidence type="ECO:0000313" key="14">
    <source>
        <dbReference type="Proteomes" id="UP001298681"/>
    </source>
</evidence>
<evidence type="ECO:0000256" key="5">
    <source>
        <dbReference type="ARBA" id="ARBA00022927"/>
    </source>
</evidence>
<name>A0ABS9MKA4_9FIRM</name>
<evidence type="ECO:0000256" key="6">
    <source>
        <dbReference type="ARBA" id="ARBA00022989"/>
    </source>
</evidence>
<evidence type="ECO:0000256" key="9">
    <source>
        <dbReference type="RuleBase" id="RU003945"/>
    </source>
</evidence>
<evidence type="ECO:0000259" key="12">
    <source>
        <dbReference type="Pfam" id="PF02096"/>
    </source>
</evidence>
<proteinExistence type="inferred from homology"/>
<evidence type="ECO:0000256" key="4">
    <source>
        <dbReference type="ARBA" id="ARBA00022692"/>
    </source>
</evidence>
<reference evidence="13 14" key="1">
    <citation type="submission" date="2022-01" db="EMBL/GenBank/DDBJ databases">
        <title>Collection of gut derived symbiotic bacterial strains cultured from healthy donors.</title>
        <authorList>
            <person name="Lin H."/>
            <person name="Kohout C."/>
            <person name="Waligurski E."/>
            <person name="Pamer E.G."/>
        </authorList>
    </citation>
    <scope>NUCLEOTIDE SEQUENCE [LARGE SCALE GENOMIC DNA]</scope>
    <source>
        <strain evidence="13 14">DFI.7.58</strain>
    </source>
</reference>
<protein>
    <submittedName>
        <fullName evidence="13">YidC/Oxa1 family membrane protein insertase</fullName>
    </submittedName>
</protein>
<dbReference type="InterPro" id="IPR001708">
    <property type="entry name" value="YidC/ALB3/OXA1/COX18"/>
</dbReference>
<keyword evidence="14" id="KW-1185">Reference proteome</keyword>
<dbReference type="InterPro" id="IPR047196">
    <property type="entry name" value="YidC_ALB_C"/>
</dbReference>
<feature type="transmembrane region" description="Helical" evidence="11">
    <location>
        <begin position="88"/>
        <end position="109"/>
    </location>
</feature>
<dbReference type="EMBL" id="JAKNHQ010000013">
    <property type="protein sequence ID" value="MCG4611247.1"/>
    <property type="molecule type" value="Genomic_DNA"/>
</dbReference>
<accession>A0ABS9MKA4</accession>
<feature type="region of interest" description="Disordered" evidence="10">
    <location>
        <begin position="308"/>
        <end position="349"/>
    </location>
</feature>
<feature type="transmembrane region" description="Helical" evidence="11">
    <location>
        <begin position="236"/>
        <end position="262"/>
    </location>
</feature>
<evidence type="ECO:0000256" key="1">
    <source>
        <dbReference type="ARBA" id="ARBA00004651"/>
    </source>
</evidence>
<keyword evidence="5" id="KW-0653">Protein transport</keyword>
<evidence type="ECO:0000256" key="7">
    <source>
        <dbReference type="ARBA" id="ARBA00023136"/>
    </source>
</evidence>
<keyword evidence="2" id="KW-0813">Transport</keyword>
<comment type="subcellular location">
    <subcellularLocation>
        <location evidence="1">Cell membrane</location>
        <topology evidence="1">Multi-pass membrane protein</topology>
    </subcellularLocation>
    <subcellularLocation>
        <location evidence="9">Membrane</location>
        <topology evidence="9">Multi-pass membrane protein</topology>
    </subcellularLocation>
</comment>
<dbReference type="RefSeq" id="WP_087234927.1">
    <property type="nucleotide sequence ID" value="NZ_JAKNHQ010000013.1"/>
</dbReference>
<evidence type="ECO:0000256" key="2">
    <source>
        <dbReference type="ARBA" id="ARBA00022448"/>
    </source>
</evidence>
<dbReference type="Pfam" id="PF02096">
    <property type="entry name" value="60KD_IMP"/>
    <property type="match status" value="1"/>
</dbReference>
<evidence type="ECO:0000256" key="11">
    <source>
        <dbReference type="SAM" id="Phobius"/>
    </source>
</evidence>
<feature type="transmembrane region" description="Helical" evidence="11">
    <location>
        <begin position="21"/>
        <end position="41"/>
    </location>
</feature>
<gene>
    <name evidence="13" type="ORF">L0P57_09940</name>
</gene>
<dbReference type="InterPro" id="IPR028055">
    <property type="entry name" value="YidC/Oxa/ALB_C"/>
</dbReference>
<organism evidence="13 14">
    <name type="scientific">Anaeromassilibacillus senegalensis</name>
    <dbReference type="NCBI Taxonomy" id="1673717"/>
    <lineage>
        <taxon>Bacteria</taxon>
        <taxon>Bacillati</taxon>
        <taxon>Bacillota</taxon>
        <taxon>Clostridia</taxon>
        <taxon>Eubacteriales</taxon>
        <taxon>Acutalibacteraceae</taxon>
        <taxon>Anaeromassilibacillus</taxon>
    </lineage>
</organism>
<comment type="caution">
    <text evidence="13">The sequence shown here is derived from an EMBL/GenBank/DDBJ whole genome shotgun (WGS) entry which is preliminary data.</text>
</comment>
<evidence type="ECO:0000313" key="13">
    <source>
        <dbReference type="EMBL" id="MCG4611247.1"/>
    </source>
</evidence>
<keyword evidence="4 9" id="KW-0812">Transmembrane</keyword>
<evidence type="ECO:0000256" key="3">
    <source>
        <dbReference type="ARBA" id="ARBA00022475"/>
    </source>
</evidence>
<feature type="transmembrane region" description="Helical" evidence="11">
    <location>
        <begin position="197"/>
        <end position="215"/>
    </location>
</feature>
<dbReference type="CDD" id="cd20070">
    <property type="entry name" value="5TM_YidC_Alb3"/>
    <property type="match status" value="1"/>
</dbReference>
<dbReference type="PANTHER" id="PTHR12428">
    <property type="entry name" value="OXA1"/>
    <property type="match status" value="1"/>
</dbReference>
<dbReference type="Proteomes" id="UP001298681">
    <property type="component" value="Unassembled WGS sequence"/>
</dbReference>
<keyword evidence="6 11" id="KW-1133">Transmembrane helix</keyword>
<sequence length="349" mass="39653">MEIFNWFGSILGYLLWFLYEIIPNYGVAIILFTIITKLLLLPFSVKQQKSMAANSKMAAKQQEIRTKYANDRLKMQEEMQKLMEQEGVNPTSGCLVTLIPFPIMLGIYYTVLYPLQNVLHISIDSINKATALLSQIPGVGTTLNVGYYSQMEIIKHFDQLRPHLTMFTGDELSRMESLSRGFNFCGLNLLDTPQSSHFLTFMWVIPALCLLTSLLSQVIMMKMQPGMSQQQGCMKWMLYLMPLLTAWIAYTVPGAVGFYWTIQTTVSFVQSMLLRKFYSPALVSAKAEAQRVALREVEEARMKPLAVPLKIHAGPAPKQQKKEKASAQHPQKQKGKQKQSSDDYRGTKK</sequence>
<comment type="similarity">
    <text evidence="9">Belongs to the OXA1/ALB3/YidC family.</text>
</comment>
<evidence type="ECO:0000256" key="8">
    <source>
        <dbReference type="ARBA" id="ARBA00023186"/>
    </source>
</evidence>
<feature type="domain" description="Membrane insertase YidC/Oxa/ALB C-terminal" evidence="12">
    <location>
        <begin position="25"/>
        <end position="275"/>
    </location>
</feature>
<feature type="compositionally biased region" description="Basic and acidic residues" evidence="10">
    <location>
        <begin position="339"/>
        <end position="349"/>
    </location>
</feature>
<keyword evidence="7 11" id="KW-0472">Membrane</keyword>
<keyword evidence="3" id="KW-1003">Cell membrane</keyword>
<evidence type="ECO:0000256" key="10">
    <source>
        <dbReference type="SAM" id="MobiDB-lite"/>
    </source>
</evidence>